<proteinExistence type="predicted"/>
<dbReference type="AlphaFoldDB" id="A0A7J8LVF2"/>
<dbReference type="EMBL" id="JABEZX010000005">
    <property type="protein sequence ID" value="MBA0556414.1"/>
    <property type="molecule type" value="Genomic_DNA"/>
</dbReference>
<organism evidence="2 3">
    <name type="scientific">Gossypium lobatum</name>
    <dbReference type="NCBI Taxonomy" id="34289"/>
    <lineage>
        <taxon>Eukaryota</taxon>
        <taxon>Viridiplantae</taxon>
        <taxon>Streptophyta</taxon>
        <taxon>Embryophyta</taxon>
        <taxon>Tracheophyta</taxon>
        <taxon>Spermatophyta</taxon>
        <taxon>Magnoliopsida</taxon>
        <taxon>eudicotyledons</taxon>
        <taxon>Gunneridae</taxon>
        <taxon>Pentapetalae</taxon>
        <taxon>rosids</taxon>
        <taxon>malvids</taxon>
        <taxon>Malvales</taxon>
        <taxon>Malvaceae</taxon>
        <taxon>Malvoideae</taxon>
        <taxon>Gossypium</taxon>
    </lineage>
</organism>
<dbReference type="InterPro" id="IPR018289">
    <property type="entry name" value="MULE_transposase_dom"/>
</dbReference>
<dbReference type="PANTHER" id="PTHR31973:SF182">
    <property type="entry name" value="SWIM-TYPE DOMAIN-CONTAINING PROTEIN"/>
    <property type="match status" value="1"/>
</dbReference>
<name>A0A7J8LVF2_9ROSI</name>
<accession>A0A7J8LVF2</accession>
<feature type="non-terminal residue" evidence="2">
    <location>
        <position position="1"/>
    </location>
</feature>
<dbReference type="PANTHER" id="PTHR31973">
    <property type="entry name" value="POLYPROTEIN, PUTATIVE-RELATED"/>
    <property type="match status" value="1"/>
</dbReference>
<keyword evidence="3" id="KW-1185">Reference proteome</keyword>
<protein>
    <recommendedName>
        <fullName evidence="1">MULE transposase domain-containing protein</fullName>
    </recommendedName>
</protein>
<sequence>DYGFKARYAHVWRGVDFAKEKPLAIRYLVYLSRSSRTTLNGCHLLFVSLQASLHGFKNGCLPLLFLDTMTIKSKYQSELLTATALDGNEGIFPIAFAVVDVVNDVNWHWFLVQLKSALSIFQPVTFVAGRRVGFKKPISMIFKNSYHGYCLHWLIEGLKRDLNGEEVLQVIITHFYDAPCATTLDNSYYYIG</sequence>
<evidence type="ECO:0000259" key="1">
    <source>
        <dbReference type="Pfam" id="PF10551"/>
    </source>
</evidence>
<comment type="caution">
    <text evidence="2">The sequence shown here is derived from an EMBL/GenBank/DDBJ whole genome shotgun (WGS) entry which is preliminary data.</text>
</comment>
<evidence type="ECO:0000313" key="3">
    <source>
        <dbReference type="Proteomes" id="UP000593572"/>
    </source>
</evidence>
<reference evidence="2 3" key="1">
    <citation type="journal article" date="2019" name="Genome Biol. Evol.">
        <title>Insights into the evolution of the New World diploid cottons (Gossypium, subgenus Houzingenia) based on genome sequencing.</title>
        <authorList>
            <person name="Grover C.E."/>
            <person name="Arick M.A. 2nd"/>
            <person name="Thrash A."/>
            <person name="Conover J.L."/>
            <person name="Sanders W.S."/>
            <person name="Peterson D.G."/>
            <person name="Frelichowski J.E."/>
            <person name="Scheffler J.A."/>
            <person name="Scheffler B.E."/>
            <person name="Wendel J.F."/>
        </authorList>
    </citation>
    <scope>NUCLEOTIDE SEQUENCE [LARGE SCALE GENOMIC DNA]</scope>
    <source>
        <strain evidence="2">157</strain>
        <tissue evidence="2">Leaf</tissue>
    </source>
</reference>
<dbReference type="Pfam" id="PF10551">
    <property type="entry name" value="MULE"/>
    <property type="match status" value="1"/>
</dbReference>
<dbReference type="Proteomes" id="UP000593572">
    <property type="component" value="Unassembled WGS sequence"/>
</dbReference>
<evidence type="ECO:0000313" key="2">
    <source>
        <dbReference type="EMBL" id="MBA0556414.1"/>
    </source>
</evidence>
<gene>
    <name evidence="2" type="ORF">Golob_026519</name>
</gene>
<feature type="domain" description="MULE transposase" evidence="1">
    <location>
        <begin position="64"/>
        <end position="155"/>
    </location>
</feature>